<dbReference type="PROSITE" id="PS50262">
    <property type="entry name" value="G_PROTEIN_RECEP_F1_2"/>
    <property type="match status" value="1"/>
</dbReference>
<keyword evidence="3" id="KW-1003">Cell membrane</keyword>
<dbReference type="Gene3D" id="1.20.1070.10">
    <property type="entry name" value="Rhodopsin 7-helix transmembrane proteins"/>
    <property type="match status" value="1"/>
</dbReference>
<dbReference type="EMBL" id="JAATJV010160799">
    <property type="protein sequence ID" value="MBZ3871087.1"/>
    <property type="molecule type" value="Genomic_DNA"/>
</dbReference>
<keyword evidence="10 15" id="KW-0675">Receptor</keyword>
<dbReference type="InterPro" id="IPR000725">
    <property type="entry name" value="Olfact_rcpt"/>
</dbReference>
<evidence type="ECO:0000259" key="14">
    <source>
        <dbReference type="PROSITE" id="PS50262"/>
    </source>
</evidence>
<keyword evidence="16" id="KW-1185">Reference proteome</keyword>
<dbReference type="CDD" id="cd15228">
    <property type="entry name" value="7tmA_OR10D-like"/>
    <property type="match status" value="1"/>
</dbReference>
<evidence type="ECO:0000256" key="6">
    <source>
        <dbReference type="ARBA" id="ARBA00022725"/>
    </source>
</evidence>
<dbReference type="SUPFAM" id="SSF81321">
    <property type="entry name" value="Family A G protein-coupled receptor-like"/>
    <property type="match status" value="1"/>
</dbReference>
<sequence length="441" mass="49227">MPFLIRWPTMFFGLRIKVRTCTCTALCIISKLMDVESVLAFSQSRNVSRYHNFICLLLEVDGALHRSIALQHAQGLRCLNSLKKRASPTRRSAKTTAMMQETTAPVTPWRVSQGILPVLRCFFFPGLTLTDMKNSSVVTEFILLGIPHTEELETVLFVLFLPFYACTLLGNLSILMVVISSTRLHTPMYFFLGNLSVFDMGFSSVTCPKMLLYLVGLSRLISYQDCVSQLFFFHFLGSIECFLYTVMAYDRFAAICYPLQYTVIMNSRICVALAVGTWLLGCIHSSILTSLTFTLPYCGPNEVDHFFCDIPALLPLACADTSLAQSVSFTNVGLVSLICFLLILVSYTRIAVSILSIHTTEGRRRAFSTCSAHLIAILCAYGPIITVYLQPTPNPMLGTVVQILMNLVGPMLNPVIYTLRNKEVKTALKKILYRTGNIPEG</sequence>
<dbReference type="GO" id="GO:0004930">
    <property type="term" value="F:G protein-coupled receptor activity"/>
    <property type="evidence" value="ECO:0007669"/>
    <property type="project" value="UniProtKB-KW"/>
</dbReference>
<evidence type="ECO:0000256" key="4">
    <source>
        <dbReference type="ARBA" id="ARBA00022606"/>
    </source>
</evidence>
<evidence type="ECO:0000256" key="12">
    <source>
        <dbReference type="SAM" id="Phobius"/>
    </source>
</evidence>
<dbReference type="GO" id="GO:0005886">
    <property type="term" value="C:plasma membrane"/>
    <property type="evidence" value="ECO:0007669"/>
    <property type="project" value="UniProtKB-SubCell"/>
</dbReference>
<accession>A0AA41MFL5</accession>
<feature type="transmembrane region" description="Helical" evidence="12">
    <location>
        <begin position="269"/>
        <end position="287"/>
    </location>
</feature>
<dbReference type="PRINTS" id="PR00237">
    <property type="entry name" value="GPCRRHODOPSN"/>
</dbReference>
<dbReference type="AlphaFoldDB" id="A0AA41MFL5"/>
<keyword evidence="13" id="KW-0732">Signal</keyword>
<feature type="chain" id="PRO_5041249073" evidence="13">
    <location>
        <begin position="21"/>
        <end position="441"/>
    </location>
</feature>
<dbReference type="InterPro" id="IPR017452">
    <property type="entry name" value="GPCR_Rhodpsn_7TM"/>
</dbReference>
<evidence type="ECO:0000256" key="1">
    <source>
        <dbReference type="ARBA" id="ARBA00004651"/>
    </source>
</evidence>
<feature type="transmembrane region" description="Helical" evidence="12">
    <location>
        <begin position="155"/>
        <end position="179"/>
    </location>
</feature>
<evidence type="ECO:0000256" key="11">
    <source>
        <dbReference type="ARBA" id="ARBA00023224"/>
    </source>
</evidence>
<keyword evidence="7 12" id="KW-1133">Transmembrane helix</keyword>
<organism evidence="15 16">
    <name type="scientific">Sciurus carolinensis</name>
    <name type="common">Eastern gray squirrel</name>
    <dbReference type="NCBI Taxonomy" id="30640"/>
    <lineage>
        <taxon>Eukaryota</taxon>
        <taxon>Metazoa</taxon>
        <taxon>Chordata</taxon>
        <taxon>Craniata</taxon>
        <taxon>Vertebrata</taxon>
        <taxon>Euteleostomi</taxon>
        <taxon>Mammalia</taxon>
        <taxon>Eutheria</taxon>
        <taxon>Euarchontoglires</taxon>
        <taxon>Glires</taxon>
        <taxon>Rodentia</taxon>
        <taxon>Sciuromorpha</taxon>
        <taxon>Sciuridae</taxon>
        <taxon>Sciurinae</taxon>
        <taxon>Sciurini</taxon>
        <taxon>Sciurus</taxon>
    </lineage>
</organism>
<evidence type="ECO:0000256" key="8">
    <source>
        <dbReference type="ARBA" id="ARBA00023040"/>
    </source>
</evidence>
<dbReference type="PRINTS" id="PR00245">
    <property type="entry name" value="OLFACTORYR"/>
</dbReference>
<dbReference type="PANTHER" id="PTHR26453">
    <property type="entry name" value="OLFACTORY RECEPTOR"/>
    <property type="match status" value="1"/>
</dbReference>
<dbReference type="Proteomes" id="UP001166674">
    <property type="component" value="Unassembled WGS sequence"/>
</dbReference>
<dbReference type="Pfam" id="PF13853">
    <property type="entry name" value="7tm_4"/>
    <property type="match status" value="1"/>
</dbReference>
<keyword evidence="5 12" id="KW-0812">Transmembrane</keyword>
<dbReference type="FunFam" id="1.10.1220.70:FF:000001">
    <property type="entry name" value="Olfactory receptor"/>
    <property type="match status" value="1"/>
</dbReference>
<evidence type="ECO:0000256" key="10">
    <source>
        <dbReference type="ARBA" id="ARBA00023170"/>
    </source>
</evidence>
<comment type="subcellular location">
    <subcellularLocation>
        <location evidence="1">Cell membrane</location>
        <topology evidence="1">Multi-pass membrane protein</topology>
    </subcellularLocation>
</comment>
<feature type="transmembrane region" description="Helical" evidence="12">
    <location>
        <begin position="332"/>
        <end position="355"/>
    </location>
</feature>
<reference evidence="15" key="1">
    <citation type="submission" date="2020-03" db="EMBL/GenBank/DDBJ databases">
        <title>Studies in the Genomics of Life Span.</title>
        <authorList>
            <person name="Glass D."/>
        </authorList>
    </citation>
    <scope>NUCLEOTIDE SEQUENCE</scope>
    <source>
        <strain evidence="15">SUZIE</strain>
        <tissue evidence="15">Muscle</tissue>
    </source>
</reference>
<protein>
    <submittedName>
        <fullName evidence="15">Olfactory receptor 958</fullName>
    </submittedName>
</protein>
<keyword evidence="6" id="KW-0552">Olfaction</keyword>
<feature type="transmembrane region" description="Helical" evidence="12">
    <location>
        <begin position="367"/>
        <end position="390"/>
    </location>
</feature>
<keyword evidence="11" id="KW-0807">Transducer</keyword>
<name>A0AA41MFL5_SCICA</name>
<keyword evidence="9 12" id="KW-0472">Membrane</keyword>
<feature type="transmembrane region" description="Helical" evidence="12">
    <location>
        <begin position="396"/>
        <end position="419"/>
    </location>
</feature>
<feature type="signal peptide" evidence="13">
    <location>
        <begin position="1"/>
        <end position="20"/>
    </location>
</feature>
<evidence type="ECO:0000256" key="3">
    <source>
        <dbReference type="ARBA" id="ARBA00022475"/>
    </source>
</evidence>
<evidence type="ECO:0000256" key="5">
    <source>
        <dbReference type="ARBA" id="ARBA00022692"/>
    </source>
</evidence>
<dbReference type="FunFam" id="1.20.1070.10:FF:000001">
    <property type="entry name" value="Olfactory receptor"/>
    <property type="match status" value="1"/>
</dbReference>
<keyword evidence="8" id="KW-0297">G-protein coupled receptor</keyword>
<evidence type="ECO:0000313" key="15">
    <source>
        <dbReference type="EMBL" id="MBZ3871087.1"/>
    </source>
</evidence>
<dbReference type="InterPro" id="IPR000276">
    <property type="entry name" value="GPCR_Rhodpsn"/>
</dbReference>
<keyword evidence="4" id="KW-0716">Sensory transduction</keyword>
<comment type="similarity">
    <text evidence="2">Belongs to the G-protein coupled receptor 1 family.</text>
</comment>
<evidence type="ECO:0000256" key="13">
    <source>
        <dbReference type="SAM" id="SignalP"/>
    </source>
</evidence>
<evidence type="ECO:0000256" key="9">
    <source>
        <dbReference type="ARBA" id="ARBA00023136"/>
    </source>
</evidence>
<gene>
    <name evidence="15" type="ORF">SUZIE_111185</name>
</gene>
<evidence type="ECO:0000256" key="2">
    <source>
        <dbReference type="ARBA" id="ARBA00010663"/>
    </source>
</evidence>
<feature type="transmembrane region" description="Helical" evidence="12">
    <location>
        <begin position="231"/>
        <end position="249"/>
    </location>
</feature>
<evidence type="ECO:0000256" key="7">
    <source>
        <dbReference type="ARBA" id="ARBA00022989"/>
    </source>
</evidence>
<feature type="transmembrane region" description="Helical" evidence="12">
    <location>
        <begin position="191"/>
        <end position="211"/>
    </location>
</feature>
<comment type="caution">
    <text evidence="15">The sequence shown here is derived from an EMBL/GenBank/DDBJ whole genome shotgun (WGS) entry which is preliminary data.</text>
</comment>
<feature type="domain" description="G-protein coupled receptors family 1 profile" evidence="14">
    <location>
        <begin position="170"/>
        <end position="417"/>
    </location>
</feature>
<dbReference type="GO" id="GO:0004984">
    <property type="term" value="F:olfactory receptor activity"/>
    <property type="evidence" value="ECO:0007669"/>
    <property type="project" value="InterPro"/>
</dbReference>
<evidence type="ECO:0000313" key="16">
    <source>
        <dbReference type="Proteomes" id="UP001166674"/>
    </source>
</evidence>
<proteinExistence type="inferred from homology"/>